<evidence type="ECO:0000313" key="3">
    <source>
        <dbReference type="Proteomes" id="UP001458880"/>
    </source>
</evidence>
<gene>
    <name evidence="2" type="ORF">QE152_g8918</name>
</gene>
<organism evidence="2 3">
    <name type="scientific">Popillia japonica</name>
    <name type="common">Japanese beetle</name>
    <dbReference type="NCBI Taxonomy" id="7064"/>
    <lineage>
        <taxon>Eukaryota</taxon>
        <taxon>Metazoa</taxon>
        <taxon>Ecdysozoa</taxon>
        <taxon>Arthropoda</taxon>
        <taxon>Hexapoda</taxon>
        <taxon>Insecta</taxon>
        <taxon>Pterygota</taxon>
        <taxon>Neoptera</taxon>
        <taxon>Endopterygota</taxon>
        <taxon>Coleoptera</taxon>
        <taxon>Polyphaga</taxon>
        <taxon>Scarabaeiformia</taxon>
        <taxon>Scarabaeidae</taxon>
        <taxon>Rutelinae</taxon>
        <taxon>Popillia</taxon>
    </lineage>
</organism>
<dbReference type="InterPro" id="IPR048366">
    <property type="entry name" value="TNP-like_GBD"/>
</dbReference>
<dbReference type="EMBL" id="JASPKY010000073">
    <property type="protein sequence ID" value="KAK9739568.1"/>
    <property type="molecule type" value="Genomic_DNA"/>
</dbReference>
<protein>
    <recommendedName>
        <fullName evidence="1">Transposable element P transposase-like GTP-binding insertion domain-containing protein</fullName>
    </recommendedName>
</protein>
<name>A0AAW1M115_POPJA</name>
<evidence type="ECO:0000259" key="1">
    <source>
        <dbReference type="Pfam" id="PF21788"/>
    </source>
</evidence>
<feature type="domain" description="Transposable element P transposase-like GTP-binding insertion" evidence="1">
    <location>
        <begin position="1"/>
        <end position="56"/>
    </location>
</feature>
<sequence>MKVSMCSQVFSHTVSSAINLMAKPEHCDGNIKMPKRAIETAEFLKFFDTLFDSLKNTLAKQSVGANCAEDGCDILLTLKKFISANTNKQKQAAPRPTEYTTFQLPEDVNTLKPLQESALAYVAGYKTLFKISELQHIYVYQTNHCKKVHLPMLLVIKHYLKSANCNIFMYIKCFK</sequence>
<proteinExistence type="predicted"/>
<dbReference type="AlphaFoldDB" id="A0AAW1M115"/>
<accession>A0AAW1M115</accession>
<dbReference type="Proteomes" id="UP001458880">
    <property type="component" value="Unassembled WGS sequence"/>
</dbReference>
<comment type="caution">
    <text evidence="2">The sequence shown here is derived from an EMBL/GenBank/DDBJ whole genome shotgun (WGS) entry which is preliminary data.</text>
</comment>
<keyword evidence="3" id="KW-1185">Reference proteome</keyword>
<reference evidence="2 3" key="1">
    <citation type="journal article" date="2024" name="BMC Genomics">
        <title>De novo assembly and annotation of Popillia japonica's genome with initial clues to its potential as an invasive pest.</title>
        <authorList>
            <person name="Cucini C."/>
            <person name="Boschi S."/>
            <person name="Funari R."/>
            <person name="Cardaioli E."/>
            <person name="Iannotti N."/>
            <person name="Marturano G."/>
            <person name="Paoli F."/>
            <person name="Bruttini M."/>
            <person name="Carapelli A."/>
            <person name="Frati F."/>
            <person name="Nardi F."/>
        </authorList>
    </citation>
    <scope>NUCLEOTIDE SEQUENCE [LARGE SCALE GENOMIC DNA]</scope>
    <source>
        <strain evidence="2">DMR45628</strain>
    </source>
</reference>
<evidence type="ECO:0000313" key="2">
    <source>
        <dbReference type="EMBL" id="KAK9739568.1"/>
    </source>
</evidence>
<dbReference type="Pfam" id="PF21788">
    <property type="entry name" value="TNP-like_GBD"/>
    <property type="match status" value="1"/>
</dbReference>